<sequence>MNFLLTSGRENVEKRPVTYPCSYCHKAFNNSRALGGHLRSHQDEARSRRNWNISGHSSNSLNIASPTPNPLLTTQFFSRGNQSTFPCTTPSLVFQKRFRTNDNSWVNVSRFPDNGIGNTKTQFYVTPNFSSVGGIHHFNPFSPAASAPAGCINAASIPADRSFLLGSEMICQFNTDQSRAFRDGDQFSENAVPNFQYQNPGNLCCPAYAAVIPDPRLGSNQLPAFKAPSSVVPLIPYQHQFSGREDFGQYDKNRILTRDGAKRRCLGEAPRIRAPIKRPKINCNQTLETEKPQKKELLLFKDVEKSFSGLEISFDANEELRTDLDLSLHL</sequence>
<dbReference type="PROSITE" id="PS50157">
    <property type="entry name" value="ZINC_FINGER_C2H2_2"/>
    <property type="match status" value="1"/>
</dbReference>
<dbReference type="Proteomes" id="UP000237000">
    <property type="component" value="Unassembled WGS sequence"/>
</dbReference>
<dbReference type="GO" id="GO:0008270">
    <property type="term" value="F:zinc ion binding"/>
    <property type="evidence" value="ECO:0007669"/>
    <property type="project" value="UniProtKB-KW"/>
</dbReference>
<dbReference type="AlphaFoldDB" id="A0A2P5BK48"/>
<evidence type="ECO:0000313" key="3">
    <source>
        <dbReference type="EMBL" id="PON49160.1"/>
    </source>
</evidence>
<evidence type="ECO:0000259" key="2">
    <source>
        <dbReference type="PROSITE" id="PS50157"/>
    </source>
</evidence>
<dbReference type="Gene3D" id="3.30.160.60">
    <property type="entry name" value="Classic Zinc Finger"/>
    <property type="match status" value="1"/>
</dbReference>
<organism evidence="3 4">
    <name type="scientific">Trema orientale</name>
    <name type="common">Charcoal tree</name>
    <name type="synonym">Celtis orientalis</name>
    <dbReference type="NCBI Taxonomy" id="63057"/>
    <lineage>
        <taxon>Eukaryota</taxon>
        <taxon>Viridiplantae</taxon>
        <taxon>Streptophyta</taxon>
        <taxon>Embryophyta</taxon>
        <taxon>Tracheophyta</taxon>
        <taxon>Spermatophyta</taxon>
        <taxon>Magnoliopsida</taxon>
        <taxon>eudicotyledons</taxon>
        <taxon>Gunneridae</taxon>
        <taxon>Pentapetalae</taxon>
        <taxon>rosids</taxon>
        <taxon>fabids</taxon>
        <taxon>Rosales</taxon>
        <taxon>Cannabaceae</taxon>
        <taxon>Trema</taxon>
    </lineage>
</organism>
<keyword evidence="1" id="KW-0479">Metal-binding</keyword>
<gene>
    <name evidence="3" type="ORF">TorRG33x02_318420</name>
</gene>
<dbReference type="InParanoid" id="A0A2P5BK48"/>
<keyword evidence="1" id="KW-0863">Zinc-finger</keyword>
<keyword evidence="4" id="KW-1185">Reference proteome</keyword>
<dbReference type="OrthoDB" id="974504at2759"/>
<dbReference type="EMBL" id="JXTC01000506">
    <property type="protein sequence ID" value="PON49160.1"/>
    <property type="molecule type" value="Genomic_DNA"/>
</dbReference>
<proteinExistence type="predicted"/>
<dbReference type="InterPro" id="IPR036236">
    <property type="entry name" value="Znf_C2H2_sf"/>
</dbReference>
<protein>
    <submittedName>
        <fullName evidence="3">TFIIH C1-like domain containing protein</fullName>
    </submittedName>
</protein>
<dbReference type="Pfam" id="PF13912">
    <property type="entry name" value="zf-C2H2_6"/>
    <property type="match status" value="1"/>
</dbReference>
<dbReference type="SMART" id="SM00355">
    <property type="entry name" value="ZnF_C2H2"/>
    <property type="match status" value="1"/>
</dbReference>
<dbReference type="SUPFAM" id="SSF57667">
    <property type="entry name" value="beta-beta-alpha zinc fingers"/>
    <property type="match status" value="1"/>
</dbReference>
<dbReference type="InterPro" id="IPR013087">
    <property type="entry name" value="Znf_C2H2_type"/>
</dbReference>
<evidence type="ECO:0000313" key="4">
    <source>
        <dbReference type="Proteomes" id="UP000237000"/>
    </source>
</evidence>
<comment type="caution">
    <text evidence="3">The sequence shown here is derived from an EMBL/GenBank/DDBJ whole genome shotgun (WGS) entry which is preliminary data.</text>
</comment>
<dbReference type="PROSITE" id="PS00028">
    <property type="entry name" value="ZINC_FINGER_C2H2_1"/>
    <property type="match status" value="1"/>
</dbReference>
<reference evidence="4" key="1">
    <citation type="submission" date="2016-06" db="EMBL/GenBank/DDBJ databases">
        <title>Parallel loss of symbiosis genes in relatives of nitrogen-fixing non-legume Parasponia.</title>
        <authorList>
            <person name="Van Velzen R."/>
            <person name="Holmer R."/>
            <person name="Bu F."/>
            <person name="Rutten L."/>
            <person name="Van Zeijl A."/>
            <person name="Liu W."/>
            <person name="Santuari L."/>
            <person name="Cao Q."/>
            <person name="Sharma T."/>
            <person name="Shen D."/>
            <person name="Roswanjaya Y."/>
            <person name="Wardhani T."/>
            <person name="Kalhor M.S."/>
            <person name="Jansen J."/>
            <person name="Van den Hoogen J."/>
            <person name="Gungor B."/>
            <person name="Hartog M."/>
            <person name="Hontelez J."/>
            <person name="Verver J."/>
            <person name="Yang W.-C."/>
            <person name="Schijlen E."/>
            <person name="Repin R."/>
            <person name="Schilthuizen M."/>
            <person name="Schranz E."/>
            <person name="Heidstra R."/>
            <person name="Miyata K."/>
            <person name="Fedorova E."/>
            <person name="Kohlen W."/>
            <person name="Bisseling T."/>
            <person name="Smit S."/>
            <person name="Geurts R."/>
        </authorList>
    </citation>
    <scope>NUCLEOTIDE SEQUENCE [LARGE SCALE GENOMIC DNA]</scope>
    <source>
        <strain evidence="4">cv. RG33-2</strain>
    </source>
</reference>
<accession>A0A2P5BK48</accession>
<keyword evidence="1" id="KW-0862">Zinc</keyword>
<feature type="domain" description="C2H2-type" evidence="2">
    <location>
        <begin position="19"/>
        <end position="46"/>
    </location>
</feature>
<evidence type="ECO:0000256" key="1">
    <source>
        <dbReference type="PROSITE-ProRule" id="PRU00042"/>
    </source>
</evidence>
<name>A0A2P5BK48_TREOI</name>